<keyword evidence="1" id="KW-0378">Hydrolase</keyword>
<organism evidence="1 2">
    <name type="scientific">Taibaiella lutea</name>
    <dbReference type="NCBI Taxonomy" id="2608001"/>
    <lineage>
        <taxon>Bacteria</taxon>
        <taxon>Pseudomonadati</taxon>
        <taxon>Bacteroidota</taxon>
        <taxon>Chitinophagia</taxon>
        <taxon>Chitinophagales</taxon>
        <taxon>Chitinophagaceae</taxon>
        <taxon>Taibaiella</taxon>
    </lineage>
</organism>
<keyword evidence="2" id="KW-1185">Reference proteome</keyword>
<sequence length="491" mass="56939">MNTGSNYLLRVIIFTLPLFLLCVNTNAQLKGTVTDKGTHQAIAGASVYINNTTYGCKANQNGHFEMVNFPVPPYQIIISSIGYKTATYNVTAQQSDEIKIALEPKIQNLNEVVILSPEKDGWARYGEEFTKDFIGYSAFAKECEILNKEVIEFRDDKANHTLLVTARKPLMIKNKATGYLITYWLEDYEKDYLKHKLFFKGYSQFEALESRKKKANERWESNRESAYRGSIQHFMRSVYHNSVYEDSFEIRLLKRVTAQEYGRYVPIKTDTFNAITDSLILRMVKLYLNYGKNEVPIWSTLITNWSKDPAALMPVTINGTDDDSLVNKKLVIKKNPHQHNEIWIQYFDFNFTPVDSIALKMAASKIKLTNKDGSPVPLPKRTNVLYQVLWREKMPTDSFVTRNANAGVNFKFKDFLQITYLGEQEEPEYIGFQSSKSNKKPDNQESIISIRNQDGIYILPNGNYYDPYNLFMEKYWAYEKIDKLLPLDYKR</sequence>
<keyword evidence="1" id="KW-0645">Protease</keyword>
<reference evidence="1 2" key="1">
    <citation type="submission" date="2019-09" db="EMBL/GenBank/DDBJ databases">
        <title>Genome sequence and assembly of Taibaiella sp.</title>
        <authorList>
            <person name="Chhetri G."/>
        </authorList>
    </citation>
    <scope>NUCLEOTIDE SEQUENCE [LARGE SCALE GENOMIC DNA]</scope>
    <source>
        <strain evidence="1 2">KVB11</strain>
    </source>
</reference>
<dbReference type="InterPro" id="IPR008969">
    <property type="entry name" value="CarboxyPept-like_regulatory"/>
</dbReference>
<accession>A0A5M6CGS0</accession>
<dbReference type="Proteomes" id="UP000323632">
    <property type="component" value="Unassembled WGS sequence"/>
</dbReference>
<dbReference type="Gene3D" id="2.60.40.1120">
    <property type="entry name" value="Carboxypeptidase-like, regulatory domain"/>
    <property type="match status" value="1"/>
</dbReference>
<gene>
    <name evidence="1" type="ORF">F0919_17690</name>
</gene>
<dbReference type="EMBL" id="VWSH01000004">
    <property type="protein sequence ID" value="KAA5532615.1"/>
    <property type="molecule type" value="Genomic_DNA"/>
</dbReference>
<keyword evidence="1" id="KW-0121">Carboxypeptidase</keyword>
<dbReference type="GO" id="GO:0004180">
    <property type="term" value="F:carboxypeptidase activity"/>
    <property type="evidence" value="ECO:0007669"/>
    <property type="project" value="UniProtKB-KW"/>
</dbReference>
<name>A0A5M6CGS0_9BACT</name>
<dbReference type="SUPFAM" id="SSF49464">
    <property type="entry name" value="Carboxypeptidase regulatory domain-like"/>
    <property type="match status" value="1"/>
</dbReference>
<dbReference type="RefSeq" id="WP_150034133.1">
    <property type="nucleotide sequence ID" value="NZ_VWSH01000004.1"/>
</dbReference>
<evidence type="ECO:0000313" key="2">
    <source>
        <dbReference type="Proteomes" id="UP000323632"/>
    </source>
</evidence>
<dbReference type="AlphaFoldDB" id="A0A5M6CGS0"/>
<protein>
    <submittedName>
        <fullName evidence="1">Carboxypeptidase-like regulatory domain-containing protein</fullName>
    </submittedName>
</protein>
<comment type="caution">
    <text evidence="1">The sequence shown here is derived from an EMBL/GenBank/DDBJ whole genome shotgun (WGS) entry which is preliminary data.</text>
</comment>
<proteinExistence type="predicted"/>
<evidence type="ECO:0000313" key="1">
    <source>
        <dbReference type="EMBL" id="KAA5532615.1"/>
    </source>
</evidence>
<dbReference type="Pfam" id="PF13715">
    <property type="entry name" value="CarbopepD_reg_2"/>
    <property type="match status" value="1"/>
</dbReference>